<dbReference type="SUPFAM" id="SSF52047">
    <property type="entry name" value="RNI-like"/>
    <property type="match status" value="2"/>
</dbReference>
<accession>A0AAQ4DS46</accession>
<dbReference type="PANTHER" id="PTHR24111:SF0">
    <property type="entry name" value="LEUCINE-RICH REPEAT-CONTAINING PROTEIN"/>
    <property type="match status" value="1"/>
</dbReference>
<dbReference type="InterPro" id="IPR052201">
    <property type="entry name" value="LRR-containing_regulator"/>
</dbReference>
<evidence type="ECO:0008006" key="4">
    <source>
        <dbReference type="Google" id="ProtNLM"/>
    </source>
</evidence>
<keyword evidence="1" id="KW-0677">Repeat</keyword>
<comment type="caution">
    <text evidence="2">The sequence shown here is derived from an EMBL/GenBank/DDBJ whole genome shotgun (WGS) entry which is preliminary data.</text>
</comment>
<dbReference type="Proteomes" id="UP001321473">
    <property type="component" value="Unassembled WGS sequence"/>
</dbReference>
<evidence type="ECO:0000313" key="3">
    <source>
        <dbReference type="Proteomes" id="UP001321473"/>
    </source>
</evidence>
<keyword evidence="3" id="KW-1185">Reference proteome</keyword>
<proteinExistence type="predicted"/>
<reference evidence="2 3" key="1">
    <citation type="journal article" date="2023" name="Arcadia Sci">
        <title>De novo assembly of a long-read Amblyomma americanum tick genome.</title>
        <authorList>
            <person name="Chou S."/>
            <person name="Poskanzer K.E."/>
            <person name="Rollins M."/>
            <person name="Thuy-Boun P.S."/>
        </authorList>
    </citation>
    <scope>NUCLEOTIDE SEQUENCE [LARGE SCALE GENOMIC DNA]</scope>
    <source>
        <strain evidence="2">F_SG_1</strain>
        <tissue evidence="2">Salivary glands</tissue>
    </source>
</reference>
<organism evidence="2 3">
    <name type="scientific">Amblyomma americanum</name>
    <name type="common">Lone star tick</name>
    <dbReference type="NCBI Taxonomy" id="6943"/>
    <lineage>
        <taxon>Eukaryota</taxon>
        <taxon>Metazoa</taxon>
        <taxon>Ecdysozoa</taxon>
        <taxon>Arthropoda</taxon>
        <taxon>Chelicerata</taxon>
        <taxon>Arachnida</taxon>
        <taxon>Acari</taxon>
        <taxon>Parasitiformes</taxon>
        <taxon>Ixodida</taxon>
        <taxon>Ixodoidea</taxon>
        <taxon>Ixodidae</taxon>
        <taxon>Amblyomminae</taxon>
        <taxon>Amblyomma</taxon>
    </lineage>
</organism>
<dbReference type="EMBL" id="JARKHS020027548">
    <property type="protein sequence ID" value="KAK8765286.1"/>
    <property type="molecule type" value="Genomic_DNA"/>
</dbReference>
<dbReference type="PANTHER" id="PTHR24111">
    <property type="entry name" value="LEUCINE-RICH REPEAT-CONTAINING PROTEIN 34"/>
    <property type="match status" value="1"/>
</dbReference>
<evidence type="ECO:0000256" key="1">
    <source>
        <dbReference type="ARBA" id="ARBA00022737"/>
    </source>
</evidence>
<gene>
    <name evidence="2" type="ORF">V5799_032122</name>
</gene>
<dbReference type="AlphaFoldDB" id="A0AAQ4DS46"/>
<sequence>MSEGSGKDCKPQEAAVEKLFNDGLHAMKEFNPDADPSYRGGVALEYHNKLSVEEAGLLPLMLSTKTSVKKICIWQMPLSAFRAAFDKLQDWGSLEELQIRHIDCDVEDFDIDLSGAFKKLRVLDLHCEKMSSSFAVYIANCLRESGSLQEFSLWYACGGDEGAALMADALKVNNTLKKFTLAQLTLTSQTLIAFAEALVVNTTLEMVDLFDTCPIDKEQVSFLFEKDLYADVFKRIRILWQQDVLPELIRLLREDRHCSELSVSVTPSVDKDILREFFDAVASNTTLRLLHFYPSDNCFEELADGIAYVIERTVTLKEVQNLMQVAKGSEQQLVRMLDALKVNRSVVNFHSHAELLTPEIATSLSELLAVNDSLTDVSVCEYWGIRPEEVETIIGGLRKNYTLTRIMVSWDGNDEAQKALDEMEQLLKRNARLLDQAVKFVTGDCNDTEAADAFNKLRSSASLVNRLKELTGKTAEAVLCDLEAALAKLSV</sequence>
<protein>
    <recommendedName>
        <fullName evidence="4">Ran gtpase-activating protein</fullName>
    </recommendedName>
</protein>
<dbReference type="InterPro" id="IPR032675">
    <property type="entry name" value="LRR_dom_sf"/>
</dbReference>
<evidence type="ECO:0000313" key="2">
    <source>
        <dbReference type="EMBL" id="KAK8765286.1"/>
    </source>
</evidence>
<name>A0AAQ4DS46_AMBAM</name>
<dbReference type="Gene3D" id="3.80.10.10">
    <property type="entry name" value="Ribonuclease Inhibitor"/>
    <property type="match status" value="2"/>
</dbReference>